<name>A0A4R2NTH8_9FLAO</name>
<protein>
    <submittedName>
        <fullName evidence="1">Uncharacterized protein</fullName>
    </submittedName>
</protein>
<organism evidence="1 2">
    <name type="scientific">Tenacibaculum skagerrakense</name>
    <dbReference type="NCBI Taxonomy" id="186571"/>
    <lineage>
        <taxon>Bacteria</taxon>
        <taxon>Pseudomonadati</taxon>
        <taxon>Bacteroidota</taxon>
        <taxon>Flavobacteriia</taxon>
        <taxon>Flavobacteriales</taxon>
        <taxon>Flavobacteriaceae</taxon>
        <taxon>Tenacibaculum</taxon>
    </lineage>
</organism>
<dbReference type="AlphaFoldDB" id="A0A4R2NTH8"/>
<proteinExistence type="predicted"/>
<gene>
    <name evidence="1" type="ORF">EV195_104175</name>
</gene>
<dbReference type="RefSeq" id="WP_132794526.1">
    <property type="nucleotide sequence ID" value="NZ_SLXM01000004.1"/>
</dbReference>
<sequence length="172" mass="20354">MKAINKQNFLIEEIWLLTFGGAFQHSGIYKANTKEKERTYFRNMLKGYIEQIVLKEYKQYVSDEDHLENIISISNYTASFKDVPKAPINVGISQKLLNLALKYYWCLGLLPEPPHFPIDRIIQQKIYKQPLINWTQLDDINIYMQIINDARVLAKQNNLSLAQWELENFNRR</sequence>
<reference evidence="1 2" key="1">
    <citation type="submission" date="2019-03" db="EMBL/GenBank/DDBJ databases">
        <title>Genomic Encyclopedia of Type Strains, Phase IV (KMG-IV): sequencing the most valuable type-strain genomes for metagenomic binning, comparative biology and taxonomic classification.</title>
        <authorList>
            <person name="Goeker M."/>
        </authorList>
    </citation>
    <scope>NUCLEOTIDE SEQUENCE [LARGE SCALE GENOMIC DNA]</scope>
    <source>
        <strain evidence="1 2">DSM 14836</strain>
    </source>
</reference>
<comment type="caution">
    <text evidence="1">The sequence shown here is derived from an EMBL/GenBank/DDBJ whole genome shotgun (WGS) entry which is preliminary data.</text>
</comment>
<accession>A0A4R2NTH8</accession>
<dbReference type="Proteomes" id="UP000294564">
    <property type="component" value="Unassembled WGS sequence"/>
</dbReference>
<dbReference type="OrthoDB" id="5458950at2"/>
<dbReference type="EMBL" id="SLXM01000004">
    <property type="protein sequence ID" value="TCP25142.1"/>
    <property type="molecule type" value="Genomic_DNA"/>
</dbReference>
<evidence type="ECO:0000313" key="2">
    <source>
        <dbReference type="Proteomes" id="UP000294564"/>
    </source>
</evidence>
<keyword evidence="2" id="KW-1185">Reference proteome</keyword>
<evidence type="ECO:0000313" key="1">
    <source>
        <dbReference type="EMBL" id="TCP25142.1"/>
    </source>
</evidence>